<dbReference type="AlphaFoldDB" id="A0A023D349"/>
<dbReference type="CDD" id="cd02440">
    <property type="entry name" value="AdoMet_MTases"/>
    <property type="match status" value="1"/>
</dbReference>
<evidence type="ECO:0000256" key="1">
    <source>
        <dbReference type="SAM" id="SignalP"/>
    </source>
</evidence>
<dbReference type="SUPFAM" id="SSF53335">
    <property type="entry name" value="S-adenosyl-L-methionine-dependent methyltransferases"/>
    <property type="match status" value="1"/>
</dbReference>
<dbReference type="Gene3D" id="3.40.50.150">
    <property type="entry name" value="Vaccinia Virus protein VP39"/>
    <property type="match status" value="1"/>
</dbReference>
<dbReference type="EMBL" id="BAND01000031">
    <property type="protein sequence ID" value="GAJ28567.1"/>
    <property type="molecule type" value="Genomic_DNA"/>
</dbReference>
<dbReference type="InterPro" id="IPR016980">
    <property type="entry name" value="S-AdoMet-dep_MeTrfase_Alr7345"/>
</dbReference>
<dbReference type="RefSeq" id="WP_052511767.1">
    <property type="nucleotide sequence ID" value="NZ_BAND01000031.1"/>
</dbReference>
<keyword evidence="3" id="KW-1185">Reference proteome</keyword>
<comment type="caution">
    <text evidence="2">The sequence shown here is derived from an EMBL/GenBank/DDBJ whole genome shotgun (WGS) entry which is preliminary data.</text>
</comment>
<feature type="signal peptide" evidence="1">
    <location>
        <begin position="1"/>
        <end position="33"/>
    </location>
</feature>
<dbReference type="Proteomes" id="UP000019760">
    <property type="component" value="Unassembled WGS sequence"/>
</dbReference>
<gene>
    <name evidence="2" type="ORF">Amme_031_029</name>
</gene>
<reference evidence="3" key="1">
    <citation type="journal article" date="2014" name="FEMS Microbiol. Lett.">
        <title>Draft Genomic DNA Sequence of the Facultatively Methylotrophic Bacterium Acidomonas methanolica type strain MB58.</title>
        <authorList>
            <person name="Higashiura N."/>
            <person name="Hadano H."/>
            <person name="Hirakawa H."/>
            <person name="Matsutani M."/>
            <person name="Takabe S."/>
            <person name="Matsushita K."/>
            <person name="Azuma Y."/>
        </authorList>
    </citation>
    <scope>NUCLEOTIDE SEQUENCE [LARGE SCALE GENOMIC DNA]</scope>
    <source>
        <strain evidence="3">MB58</strain>
    </source>
</reference>
<feature type="chain" id="PRO_5030001321" description="Methyltransferase" evidence="1">
    <location>
        <begin position="34"/>
        <end position="270"/>
    </location>
</feature>
<sequence>MMTARCAALPRAAFWSAAVLGLAAAAFPPAAHARIATTLSAGSPGLAIAQAISNADRPATDRARDADRKPAALLAFAGVRRGMAIADVMPGQGYFTRLFANAVGPTGHVWAVEPAWLLEKHPGALNAMNALAQQPSFANVSVVTRKLDALALPRKVDMVWTSQNYHDLYYGQSPDAALAFDKAAFAALKPGGIFMVIDHVAAPGATGDLASLHRIDPALIRQQAEAAGFVFQAESKALANPSDPHDKPVFDPSIRGRTDQAILKFRKPAR</sequence>
<evidence type="ECO:0000313" key="2">
    <source>
        <dbReference type="EMBL" id="GAJ28567.1"/>
    </source>
</evidence>
<reference evidence="2 3" key="2">
    <citation type="journal article" date="2014" name="FEMS Microbiol. Lett.">
        <title>Draft genomic DNA sequence of the facultatively methylotrophic bacterium Acidomonas methanolica type strain MB58.</title>
        <authorList>
            <person name="Higashiura N."/>
            <person name="Hadano H."/>
            <person name="Hirakawa H."/>
            <person name="Matsutani M."/>
            <person name="Takabe S."/>
            <person name="Matsushita K."/>
            <person name="Azuma Y."/>
        </authorList>
    </citation>
    <scope>NUCLEOTIDE SEQUENCE [LARGE SCALE GENOMIC DNA]</scope>
    <source>
        <strain evidence="2 3">MB58</strain>
    </source>
</reference>
<protein>
    <recommendedName>
        <fullName evidence="4">Methyltransferase</fullName>
    </recommendedName>
</protein>
<name>A0A023D349_ACIMT</name>
<dbReference type="PIRSF" id="PIRSF031679">
    <property type="entry name" value="Mtase_Alr7345_prd"/>
    <property type="match status" value="1"/>
</dbReference>
<dbReference type="InterPro" id="IPR029063">
    <property type="entry name" value="SAM-dependent_MTases_sf"/>
</dbReference>
<accession>A0A023D349</accession>
<evidence type="ECO:0008006" key="4">
    <source>
        <dbReference type="Google" id="ProtNLM"/>
    </source>
</evidence>
<proteinExistence type="predicted"/>
<evidence type="ECO:0000313" key="3">
    <source>
        <dbReference type="Proteomes" id="UP000019760"/>
    </source>
</evidence>
<keyword evidence="1" id="KW-0732">Signal</keyword>
<organism evidence="2 3">
    <name type="scientific">Acidomonas methanolica NBRC 104435</name>
    <dbReference type="NCBI Taxonomy" id="1231351"/>
    <lineage>
        <taxon>Bacteria</taxon>
        <taxon>Pseudomonadati</taxon>
        <taxon>Pseudomonadota</taxon>
        <taxon>Alphaproteobacteria</taxon>
        <taxon>Acetobacterales</taxon>
        <taxon>Acetobacteraceae</taxon>
        <taxon>Acidomonas</taxon>
    </lineage>
</organism>
<dbReference type="OrthoDB" id="9342567at2"/>